<dbReference type="SMART" id="SM00869">
    <property type="entry name" value="Autotransporter"/>
    <property type="match status" value="1"/>
</dbReference>
<dbReference type="Proteomes" id="UP000235777">
    <property type="component" value="Unassembled WGS sequence"/>
</dbReference>
<dbReference type="InterPro" id="IPR005546">
    <property type="entry name" value="Autotransporte_beta"/>
</dbReference>
<keyword evidence="1" id="KW-0732">Signal</keyword>
<evidence type="ECO:0000259" key="3">
    <source>
        <dbReference type="PROSITE" id="PS51208"/>
    </source>
</evidence>
<accession>A0A2N7X684</accession>
<dbReference type="InterPro" id="IPR043990">
    <property type="entry name" value="AC_1"/>
</dbReference>
<dbReference type="NCBIfam" id="TIGR01414">
    <property type="entry name" value="autotrans_barl"/>
    <property type="match status" value="1"/>
</dbReference>
<dbReference type="InterPro" id="IPR012332">
    <property type="entry name" value="Autotransporter_pectin_lyase_C"/>
</dbReference>
<dbReference type="InterPro" id="IPR051551">
    <property type="entry name" value="Autotransporter_adhesion"/>
</dbReference>
<dbReference type="InterPro" id="IPR011050">
    <property type="entry name" value="Pectin_lyase_fold/virulence"/>
</dbReference>
<dbReference type="Gene3D" id="2.40.128.130">
    <property type="entry name" value="Autotransporter beta-domain"/>
    <property type="match status" value="1"/>
</dbReference>
<dbReference type="InterPro" id="IPR013425">
    <property type="entry name" value="Autotrns_rpt"/>
</dbReference>
<dbReference type="CDD" id="cd01344">
    <property type="entry name" value="PL2_Passenger_AT"/>
    <property type="match status" value="1"/>
</dbReference>
<gene>
    <name evidence="4" type="ORF">C0Z20_08070</name>
</gene>
<dbReference type="Gene3D" id="2.160.20.20">
    <property type="match status" value="1"/>
</dbReference>
<sequence length="1236" mass="126240">MVFSSTTIRRAVPCSFAEPMAALVRRRATRPRAYRSRTQLRQTASARTFNDSTSDASGSIIRIDAGATGGLLDLSGRTSTLTAGLLESGGSGTNAGTVNLGANDLILDGASGGSTTYSGNIQGSGGLTLNGTGTQVLSGAHVFDYTGATNVNGGTLAVAGGAVGRDVRSTWKTFTIDASGTLDISANGGSFQLGGISGSGTVKTASSGSSSDLVLEGSGSQTFSGSITGSGGLTMVGSGTQTLSGSNVFDYAGDTTISSGTLAVGGASGSNVHNDRFTFDDGSHTGGTLDVSNGGFTLAGLIAQNPVTTTAAVRLGTSSGSTADLKLAGNGTYVFHGSISGYGNVIKQNAGNQTLSGTSAFGFTGTTFIEGGTLLIRNMGDASQFNHDFELNGGWLDLSDPTAFDSTGASANQWQQLHLKYGKDAKNGGIIGGDDGIWLGENGDDQTAEAQIGGDGTVVGRQGVYVVKTGTNTLWLTGVNHYVGSTRILGGTLKVSQDSNLGETDCAGHSACEREVVLNGGNLEVAGSFASHRQIQLQANGTQPTSGGVIVDDGVSTTWDSIVDQSPGANATLTKLGNGSLTFTGVSKLAGADVKQGTLDLGRATVDATTTTTAAPAITQEVGTTVSLSGGAVSSNGDGILANDTSTLNLANGTSVSVGAGSALYHVINGTGTLNASQEVLSGGLRADGAGTQLNVNLSNGSSYTGVPELQGGATAALTTDSTSTWNMTGDALLTQLTNQGTIVFGSQAASGVSARAAGVTNYQTLTVNGNYQGGGTVKMRTELNVGGALANQNTDRLLVTGNASGQTSLNLTTSGTGANTNTALNNQPIPTEGISLVQVGAQSTAIAFSLAGGYVVASGSPYQYRLFAYGPGSNATPDPSQSLLPNGQTPQWDYRLQTSYIDSSGLPHPGEPDGGGGGRPAIVPQGSTYLTAPLALQNYEATVIDNLYRRLGDVRHGISDSSGQTEEVFARTIDSRSFYHSNLGFQNYGYDFNQDIEALQFGGNWLKRVSGDHELRLGGAVTLGHTSVDPQAAAVESSSASIDTYNLALTGTWQNRNGWYVDGVVSAGRYSGAISTSQRGEIGRIAANGFDVSMESGRSITLNNGLEIEPHAQVLAQLLHFEGRQDNDGINVNTGDLFAFTGLLGVRMSMPVPWTVSWKPYMRVDFLHTWMNSPNLTMSGQTFEVATPGSAVQLGIGAAGMITPNLSAYGEVSGKQRLGHGFDSIGATLGLRYTF</sequence>
<feature type="domain" description="Autotransporter" evidence="3">
    <location>
        <begin position="962"/>
        <end position="1236"/>
    </location>
</feature>
<proteinExistence type="predicted"/>
<dbReference type="InterPro" id="IPR006315">
    <property type="entry name" value="OM_autotransptr_brl_dom"/>
</dbReference>
<evidence type="ECO:0000313" key="4">
    <source>
        <dbReference type="EMBL" id="PMS37269.1"/>
    </source>
</evidence>
<dbReference type="Pfam" id="PF12951">
    <property type="entry name" value="PATR"/>
    <property type="match status" value="5"/>
</dbReference>
<feature type="compositionally biased region" description="Polar residues" evidence="2">
    <location>
        <begin position="39"/>
        <end position="55"/>
    </location>
</feature>
<feature type="region of interest" description="Disordered" evidence="2">
    <location>
        <begin position="902"/>
        <end position="921"/>
    </location>
</feature>
<dbReference type="SUPFAM" id="SSF51126">
    <property type="entry name" value="Pectin lyase-like"/>
    <property type="match status" value="1"/>
</dbReference>
<dbReference type="NCBIfam" id="TIGR02601">
    <property type="entry name" value="autotrns_rpt"/>
    <property type="match status" value="2"/>
</dbReference>
<dbReference type="PANTHER" id="PTHR35037:SF3">
    <property type="entry name" value="C-TERMINAL REGION OF AIDA-LIKE PROTEIN"/>
    <property type="match status" value="1"/>
</dbReference>
<evidence type="ECO:0000256" key="2">
    <source>
        <dbReference type="SAM" id="MobiDB-lite"/>
    </source>
</evidence>
<dbReference type="GO" id="GO:0019867">
    <property type="term" value="C:outer membrane"/>
    <property type="evidence" value="ECO:0007669"/>
    <property type="project" value="InterPro"/>
</dbReference>
<dbReference type="AlphaFoldDB" id="A0A2N7X684"/>
<protein>
    <submittedName>
        <fullName evidence="4">Autotransporter outer membrane beta-barrel domain-containing protein</fullName>
    </submittedName>
</protein>
<name>A0A2N7X684_9BURK</name>
<reference evidence="4 5" key="1">
    <citation type="submission" date="2018-01" db="EMBL/GenBank/DDBJ databases">
        <title>Whole genome analyses suggest that Burkholderia sensu lato contains two further novel genera in the rhizoxinica-symbiotica group Mycetohabitans gen. nov., and Trinickia gen. nov.: implications for the evolution of diazotrophy and nodulation in the Burkholderiaceae.</title>
        <authorList>
            <person name="Estrada-de los Santos P."/>
            <person name="Palmer M."/>
            <person name="Chavez-Ramirez B."/>
            <person name="Beukes C."/>
            <person name="Steenkamp E.T."/>
            <person name="Hirsch A.M."/>
            <person name="Manyaka P."/>
            <person name="Maluk M."/>
            <person name="Lafos M."/>
            <person name="Crook M."/>
            <person name="Gross E."/>
            <person name="Simon M.F."/>
            <person name="Bueno dos Reis Junior F."/>
            <person name="Poole P.S."/>
            <person name="Venter S.N."/>
            <person name="James E.K."/>
        </authorList>
    </citation>
    <scope>NUCLEOTIDE SEQUENCE [LARGE SCALE GENOMIC DNA]</scope>
    <source>
        <strain evidence="4 5">JPY 581</strain>
    </source>
</reference>
<evidence type="ECO:0000313" key="5">
    <source>
        <dbReference type="Proteomes" id="UP000235777"/>
    </source>
</evidence>
<dbReference type="InterPro" id="IPR036709">
    <property type="entry name" value="Autotransporte_beta_dom_sf"/>
</dbReference>
<evidence type="ECO:0000256" key="1">
    <source>
        <dbReference type="ARBA" id="ARBA00022729"/>
    </source>
</evidence>
<dbReference type="PROSITE" id="PS51208">
    <property type="entry name" value="AUTOTRANSPORTER"/>
    <property type="match status" value="1"/>
</dbReference>
<keyword evidence="5" id="KW-1185">Reference proteome</keyword>
<dbReference type="Pfam" id="PF03797">
    <property type="entry name" value="Autotransporter"/>
    <property type="match status" value="1"/>
</dbReference>
<comment type="caution">
    <text evidence="4">The sequence shown here is derived from an EMBL/GenBank/DDBJ whole genome shotgun (WGS) entry which is preliminary data.</text>
</comment>
<dbReference type="SUPFAM" id="SSF103515">
    <property type="entry name" value="Autotransporter"/>
    <property type="match status" value="1"/>
</dbReference>
<dbReference type="PANTHER" id="PTHR35037">
    <property type="entry name" value="C-TERMINAL REGION OF AIDA-LIKE PROTEIN"/>
    <property type="match status" value="1"/>
</dbReference>
<organism evidence="4 5">
    <name type="scientific">Trinickia symbiotica</name>
    <dbReference type="NCBI Taxonomy" id="863227"/>
    <lineage>
        <taxon>Bacteria</taxon>
        <taxon>Pseudomonadati</taxon>
        <taxon>Pseudomonadota</taxon>
        <taxon>Betaproteobacteria</taxon>
        <taxon>Burkholderiales</taxon>
        <taxon>Burkholderiaceae</taxon>
        <taxon>Trinickia</taxon>
    </lineage>
</organism>
<dbReference type="STRING" id="863227.GCA_000373005_01253"/>
<feature type="region of interest" description="Disordered" evidence="2">
    <location>
        <begin position="29"/>
        <end position="55"/>
    </location>
</feature>
<dbReference type="EMBL" id="PNYC01000004">
    <property type="protein sequence ID" value="PMS37269.1"/>
    <property type="molecule type" value="Genomic_DNA"/>
</dbReference>